<proteinExistence type="predicted"/>
<dbReference type="EMBL" id="MCFA01000236">
    <property type="protein sequence ID" value="ORX97356.1"/>
    <property type="molecule type" value="Genomic_DNA"/>
</dbReference>
<reference evidence="3 4" key="1">
    <citation type="submission" date="2016-07" db="EMBL/GenBank/DDBJ databases">
        <title>Pervasive Adenine N6-methylation of Active Genes in Fungi.</title>
        <authorList>
            <consortium name="DOE Joint Genome Institute"/>
            <person name="Mondo S.J."/>
            <person name="Dannebaum R.O."/>
            <person name="Kuo R.C."/>
            <person name="Labutti K."/>
            <person name="Haridas S."/>
            <person name="Kuo A."/>
            <person name="Salamov A."/>
            <person name="Ahrendt S.R."/>
            <person name="Lipzen A."/>
            <person name="Sullivan W."/>
            <person name="Andreopoulos W.B."/>
            <person name="Clum A."/>
            <person name="Lindquist E."/>
            <person name="Daum C."/>
            <person name="Ramamoorthy G.K."/>
            <person name="Gryganskyi A."/>
            <person name="Culley D."/>
            <person name="Magnuson J.K."/>
            <person name="James T.Y."/>
            <person name="O'Malley M.A."/>
            <person name="Stajich J.E."/>
            <person name="Spatafora J.W."/>
            <person name="Visel A."/>
            <person name="Grigoriev I.V."/>
        </authorList>
    </citation>
    <scope>NUCLEOTIDE SEQUENCE [LARGE SCALE GENOMIC DNA]</scope>
    <source>
        <strain evidence="3 4">CBS 115471</strain>
    </source>
</reference>
<evidence type="ECO:0000256" key="2">
    <source>
        <dbReference type="SAM" id="SignalP"/>
    </source>
</evidence>
<keyword evidence="2" id="KW-0732">Signal</keyword>
<feature type="compositionally biased region" description="Basic and acidic residues" evidence="1">
    <location>
        <begin position="625"/>
        <end position="634"/>
    </location>
</feature>
<feature type="region of interest" description="Disordered" evidence="1">
    <location>
        <begin position="180"/>
        <end position="202"/>
    </location>
</feature>
<name>A0A1Y1YI16_9PLEO</name>
<feature type="region of interest" description="Disordered" evidence="1">
    <location>
        <begin position="613"/>
        <end position="634"/>
    </location>
</feature>
<accession>A0A1Y1YI16</accession>
<dbReference type="AlphaFoldDB" id="A0A1Y1YI16"/>
<dbReference type="OrthoDB" id="3788089at2759"/>
<feature type="chain" id="PRO_5012734073" evidence="2">
    <location>
        <begin position="18"/>
        <end position="921"/>
    </location>
</feature>
<organism evidence="3 4">
    <name type="scientific">Clohesyomyces aquaticus</name>
    <dbReference type="NCBI Taxonomy" id="1231657"/>
    <lineage>
        <taxon>Eukaryota</taxon>
        <taxon>Fungi</taxon>
        <taxon>Dikarya</taxon>
        <taxon>Ascomycota</taxon>
        <taxon>Pezizomycotina</taxon>
        <taxon>Dothideomycetes</taxon>
        <taxon>Pleosporomycetidae</taxon>
        <taxon>Pleosporales</taxon>
        <taxon>Lindgomycetaceae</taxon>
        <taxon>Clohesyomyces</taxon>
    </lineage>
</organism>
<dbReference type="Proteomes" id="UP000193144">
    <property type="component" value="Unassembled WGS sequence"/>
</dbReference>
<gene>
    <name evidence="3" type="ORF">BCR34DRAFT_578023</name>
</gene>
<keyword evidence="4" id="KW-1185">Reference proteome</keyword>
<feature type="signal peptide" evidence="2">
    <location>
        <begin position="1"/>
        <end position="17"/>
    </location>
</feature>
<sequence length="921" mass="101480">MKALAAVLLGLVGVATSLPVDDTVDLSLSKLSCERDTLSCWDDGSTIIACSEVNTWTPKTRCLCKRGCWISENIHQDQAGLLVGKQASCICPEDPVNPKLLAHDETPSMDINTREEHIQQDYRMCCERGNCVMQCLGDPPFCQVIQYCGKNKDGTYGKDGCCKNGKCSCKTARADSGSEPLLDSYSPHLVPASRDVPSRRSVPEEKKLTETFACSEDNSGVWHCLGDPAFCYFSERCENNTCEVTGDGPRCAVKRMASVNSEREAIDSPMEIRNEAPASPASILMNRPINCEPEQYICRVNGDSQWVIMVCTSQRTWTLSAKCGGQCCDEALDHSRAFCLPCRPPTNGTEISAPRNNALAPRSDFTKDVEAIPDEGCEPGQYYCAEARHGTSVIVVCTSEYTLTMSADCGSGCCEASQDHSRAFCKPCARLRRSGILAPMNDKKNALTRRSDSTNEIAQSPERDCTPGWYDCTIVPDRGAELFVCNSAGHWVLSAECGDSCCAAALDHSTAFCAACKDGANKFEITAPTNKVSSSLTRRFASTKDVRQDPNKDCNPGTLWCADSYVLVCDSGRHLVISADCGSDCCRDTADHSKAFCQPCFKDPARKSEIAATTTEDNVLARRTTSTEDTKPKECEPRTYRCRRNPWARHQIEVCNHQSLWVKSKDCGAHNCCQKSQDHSRAFCKPCTSGPVSENDGLEDLATQNDRQGLEGWCKPGHYYCSKSLIFICNSDQELVISAYCGNDGICMEEPDNSRAFCKPASQSRGIEAVAKEHSRPSSVISRDKFGRCEPGKYYCRNSDEIYVCTSDFQYVLKVQCAEDAICVEDSDHPGPYCKKVSRSRGIEAEINEYSRPSSLTSRDATADCEPGKYYCRSMRYEPGNILYSWIVVCTIQHKLVYSADCREGDCHEEDNNAKAFCGPQ</sequence>
<protein>
    <submittedName>
        <fullName evidence="3">Uncharacterized protein</fullName>
    </submittedName>
</protein>
<evidence type="ECO:0000256" key="1">
    <source>
        <dbReference type="SAM" id="MobiDB-lite"/>
    </source>
</evidence>
<comment type="caution">
    <text evidence="3">The sequence shown here is derived from an EMBL/GenBank/DDBJ whole genome shotgun (WGS) entry which is preliminary data.</text>
</comment>
<evidence type="ECO:0000313" key="4">
    <source>
        <dbReference type="Proteomes" id="UP000193144"/>
    </source>
</evidence>
<evidence type="ECO:0000313" key="3">
    <source>
        <dbReference type="EMBL" id="ORX97356.1"/>
    </source>
</evidence>